<evidence type="ECO:0000313" key="10">
    <source>
        <dbReference type="Proteomes" id="UP000738349"/>
    </source>
</evidence>
<keyword evidence="4 7" id="KW-0472">Membrane</keyword>
<name>A0A9P9IEV5_9HYPO</name>
<dbReference type="InterPro" id="IPR052337">
    <property type="entry name" value="SAT4-like"/>
</dbReference>
<protein>
    <recommendedName>
        <fullName evidence="8">Rhodopsin domain-containing protein</fullName>
    </recommendedName>
</protein>
<keyword evidence="3 7" id="KW-1133">Transmembrane helix</keyword>
<dbReference type="OrthoDB" id="5283415at2759"/>
<dbReference type="PANTHER" id="PTHR33048">
    <property type="entry name" value="PTH11-LIKE INTEGRAL MEMBRANE PROTEIN (AFU_ORTHOLOGUE AFUA_5G11245)"/>
    <property type="match status" value="1"/>
</dbReference>
<feature type="transmembrane region" description="Helical" evidence="7">
    <location>
        <begin position="73"/>
        <end position="103"/>
    </location>
</feature>
<dbReference type="PANTHER" id="PTHR33048:SF47">
    <property type="entry name" value="INTEGRAL MEMBRANE PROTEIN-RELATED"/>
    <property type="match status" value="1"/>
</dbReference>
<keyword evidence="2 7" id="KW-0812">Transmembrane</keyword>
<reference evidence="9" key="1">
    <citation type="journal article" date="2021" name="Nat. Commun.">
        <title>Genetic determinants of endophytism in the Arabidopsis root mycobiome.</title>
        <authorList>
            <person name="Mesny F."/>
            <person name="Miyauchi S."/>
            <person name="Thiergart T."/>
            <person name="Pickel B."/>
            <person name="Atanasova L."/>
            <person name="Karlsson M."/>
            <person name="Huettel B."/>
            <person name="Barry K.W."/>
            <person name="Haridas S."/>
            <person name="Chen C."/>
            <person name="Bauer D."/>
            <person name="Andreopoulos W."/>
            <person name="Pangilinan J."/>
            <person name="LaButti K."/>
            <person name="Riley R."/>
            <person name="Lipzen A."/>
            <person name="Clum A."/>
            <person name="Drula E."/>
            <person name="Henrissat B."/>
            <person name="Kohler A."/>
            <person name="Grigoriev I.V."/>
            <person name="Martin F.M."/>
            <person name="Hacquard S."/>
        </authorList>
    </citation>
    <scope>NUCLEOTIDE SEQUENCE</scope>
    <source>
        <strain evidence="9">MPI-CAGE-AT-0147</strain>
    </source>
</reference>
<comment type="caution">
    <text evidence="9">The sequence shown here is derived from an EMBL/GenBank/DDBJ whole genome shotgun (WGS) entry which is preliminary data.</text>
</comment>
<feature type="transmembrane region" description="Helical" evidence="7">
    <location>
        <begin position="123"/>
        <end position="145"/>
    </location>
</feature>
<evidence type="ECO:0000256" key="2">
    <source>
        <dbReference type="ARBA" id="ARBA00022692"/>
    </source>
</evidence>
<comment type="similarity">
    <text evidence="5">Belongs to the SAT4 family.</text>
</comment>
<evidence type="ECO:0000256" key="6">
    <source>
        <dbReference type="SAM" id="MobiDB-lite"/>
    </source>
</evidence>
<evidence type="ECO:0000259" key="8">
    <source>
        <dbReference type="Pfam" id="PF20684"/>
    </source>
</evidence>
<evidence type="ECO:0000256" key="1">
    <source>
        <dbReference type="ARBA" id="ARBA00004141"/>
    </source>
</evidence>
<feature type="transmembrane region" description="Helical" evidence="7">
    <location>
        <begin position="37"/>
        <end position="61"/>
    </location>
</feature>
<dbReference type="GO" id="GO:0016020">
    <property type="term" value="C:membrane"/>
    <property type="evidence" value="ECO:0007669"/>
    <property type="project" value="UniProtKB-SubCell"/>
</dbReference>
<dbReference type="AlphaFoldDB" id="A0A9P9IEV5"/>
<feature type="region of interest" description="Disordered" evidence="6">
    <location>
        <begin position="241"/>
        <end position="267"/>
    </location>
</feature>
<evidence type="ECO:0000256" key="4">
    <source>
        <dbReference type="ARBA" id="ARBA00023136"/>
    </source>
</evidence>
<feature type="transmembrane region" description="Helical" evidence="7">
    <location>
        <begin position="157"/>
        <end position="181"/>
    </location>
</feature>
<feature type="domain" description="Rhodopsin" evidence="8">
    <location>
        <begin position="6"/>
        <end position="225"/>
    </location>
</feature>
<dbReference type="InterPro" id="IPR049326">
    <property type="entry name" value="Rhodopsin_dom_fungi"/>
</dbReference>
<evidence type="ECO:0000313" key="9">
    <source>
        <dbReference type="EMBL" id="KAH7119238.1"/>
    </source>
</evidence>
<gene>
    <name evidence="9" type="ORF">EDB81DRAFT_848005</name>
</gene>
<accession>A0A9P9IEV5</accession>
<comment type="subcellular location">
    <subcellularLocation>
        <location evidence="1">Membrane</location>
        <topology evidence="1">Multi-pass membrane protein</topology>
    </subcellularLocation>
</comment>
<dbReference type="EMBL" id="JAGMUV010000026">
    <property type="protein sequence ID" value="KAH7119238.1"/>
    <property type="molecule type" value="Genomic_DNA"/>
</dbReference>
<proteinExistence type="inferred from homology"/>
<evidence type="ECO:0000256" key="5">
    <source>
        <dbReference type="ARBA" id="ARBA00038359"/>
    </source>
</evidence>
<feature type="transmembrane region" description="Helical" evidence="7">
    <location>
        <begin position="201"/>
        <end position="221"/>
    </location>
</feature>
<sequence>MAVAETICFYFAMRSAYVGVHMVDIPRYVDFAVAQRWNYIATIIYNPILALVKTSLLLFLLRLGGHKRKVRVAIVSLLVFNLCQMVALFICCVFQCTPINYLWMAVAPGGASRKGKCIDQNAFLISTASLTIVTDVLVLILPFWIFVGLKLPLRVRVAIIGVFALGGVVTLLGILRLAWMVEKAKALSSDPQKTDYTYDIRFTYAVIETNLAIITASAPALRPMFLMWFPNFFSALRSSKNNYSPSRGRDERSMATNRTRGGTGVRSSLRGPFPLKEIKRRAAIRTHSPTKSEEEIMTYDGIVRTSDVTVEFDDVEAVPQAHLGLGPHVERGRDGQWRDL</sequence>
<organism evidence="9 10">
    <name type="scientific">Dactylonectria macrodidyma</name>
    <dbReference type="NCBI Taxonomy" id="307937"/>
    <lineage>
        <taxon>Eukaryota</taxon>
        <taxon>Fungi</taxon>
        <taxon>Dikarya</taxon>
        <taxon>Ascomycota</taxon>
        <taxon>Pezizomycotina</taxon>
        <taxon>Sordariomycetes</taxon>
        <taxon>Hypocreomycetidae</taxon>
        <taxon>Hypocreales</taxon>
        <taxon>Nectriaceae</taxon>
        <taxon>Dactylonectria</taxon>
    </lineage>
</organism>
<dbReference type="Proteomes" id="UP000738349">
    <property type="component" value="Unassembled WGS sequence"/>
</dbReference>
<evidence type="ECO:0000256" key="7">
    <source>
        <dbReference type="SAM" id="Phobius"/>
    </source>
</evidence>
<keyword evidence="10" id="KW-1185">Reference proteome</keyword>
<evidence type="ECO:0000256" key="3">
    <source>
        <dbReference type="ARBA" id="ARBA00022989"/>
    </source>
</evidence>
<dbReference type="Pfam" id="PF20684">
    <property type="entry name" value="Fung_rhodopsin"/>
    <property type="match status" value="1"/>
</dbReference>